<accession>A0A485AKT3</accession>
<dbReference type="Proteomes" id="UP000345637">
    <property type="component" value="Unassembled WGS sequence"/>
</dbReference>
<evidence type="ECO:0000313" key="1">
    <source>
        <dbReference type="EMBL" id="VFS61622.1"/>
    </source>
</evidence>
<evidence type="ECO:0000313" key="2">
    <source>
        <dbReference type="Proteomes" id="UP000345637"/>
    </source>
</evidence>
<dbReference type="AlphaFoldDB" id="A0A485AKT3"/>
<dbReference type="EMBL" id="CAADJE010000018">
    <property type="protein sequence ID" value="VFS61622.1"/>
    <property type="molecule type" value="Genomic_DNA"/>
</dbReference>
<proteinExistence type="predicted"/>
<organism evidence="1 2">
    <name type="scientific">Raoultella planticola</name>
    <name type="common">Klebsiella planticola</name>
    <dbReference type="NCBI Taxonomy" id="575"/>
    <lineage>
        <taxon>Bacteria</taxon>
        <taxon>Pseudomonadati</taxon>
        <taxon>Pseudomonadota</taxon>
        <taxon>Gammaproteobacteria</taxon>
        <taxon>Enterobacterales</taxon>
        <taxon>Enterobacteriaceae</taxon>
        <taxon>Klebsiella/Raoultella group</taxon>
        <taxon>Raoultella</taxon>
    </lineage>
</organism>
<sequence length="118" mass="13185">MDLLNKLPRERADHTFAALLVDSAEQNDLPRRLFKQMRNIAADGDDGNVAALGKRTGEEGVAAAVFDKYRLTGVDQLSGARSQFTFDREMGHHTGFDIFAIQRYGETMRPAQIALLFQ</sequence>
<gene>
    <name evidence="1" type="ORF">NCTC12998_01587</name>
</gene>
<name>A0A485AKT3_RAOPL</name>
<reference evidence="1 2" key="1">
    <citation type="submission" date="2019-03" db="EMBL/GenBank/DDBJ databases">
        <authorList>
            <consortium name="Pathogen Informatics"/>
        </authorList>
    </citation>
    <scope>NUCLEOTIDE SEQUENCE [LARGE SCALE GENOMIC DNA]</scope>
    <source>
        <strain evidence="1 2">NCTC12998</strain>
    </source>
</reference>
<protein>
    <submittedName>
        <fullName evidence="1">Uncharacterized protein</fullName>
    </submittedName>
</protein>